<dbReference type="SUPFAM" id="SSF50891">
    <property type="entry name" value="Cyclophilin-like"/>
    <property type="match status" value="2"/>
</dbReference>
<evidence type="ECO:0000259" key="5">
    <source>
        <dbReference type="SMART" id="SM00797"/>
    </source>
</evidence>
<reference evidence="6 7" key="1">
    <citation type="journal article" date="2023" name="Access Microbiol">
        <title>The genome of a steinernematid-associated Pseudomonas piscis bacterium encodes the biosynthesis of insect toxins.</title>
        <authorList>
            <person name="Awori R.M."/>
            <person name="Hendre P."/>
            <person name="Amugune N.O."/>
        </authorList>
    </citation>
    <scope>NUCLEOTIDE SEQUENCE [LARGE SCALE GENOMIC DNA]</scope>
    <source>
        <strain evidence="6 7">97</strain>
    </source>
</reference>
<dbReference type="Gene3D" id="2.40.100.10">
    <property type="entry name" value="Cyclophilin-like"/>
    <property type="match status" value="2"/>
</dbReference>
<dbReference type="Pfam" id="PF02682">
    <property type="entry name" value="CT_C_D"/>
    <property type="match status" value="1"/>
</dbReference>
<keyword evidence="2" id="KW-0378">Hydrolase</keyword>
<evidence type="ECO:0000259" key="4">
    <source>
        <dbReference type="SMART" id="SM00796"/>
    </source>
</evidence>
<feature type="domain" description="Carboxyltransferase" evidence="4">
    <location>
        <begin position="1"/>
        <end position="191"/>
    </location>
</feature>
<protein>
    <submittedName>
        <fullName evidence="6">5-oxoprolinase/urea amidolyase family protein</fullName>
    </submittedName>
</protein>
<evidence type="ECO:0000313" key="7">
    <source>
        <dbReference type="Proteomes" id="UP001300348"/>
    </source>
</evidence>
<evidence type="ECO:0000256" key="3">
    <source>
        <dbReference type="ARBA" id="ARBA00022840"/>
    </source>
</evidence>
<dbReference type="SUPFAM" id="SSF160467">
    <property type="entry name" value="PH0987 N-terminal domain-like"/>
    <property type="match status" value="1"/>
</dbReference>
<dbReference type="InterPro" id="IPR029000">
    <property type="entry name" value="Cyclophilin-like_dom_sf"/>
</dbReference>
<dbReference type="GeneID" id="88854270"/>
<dbReference type="PANTHER" id="PTHR43309:SF3">
    <property type="entry name" value="5-OXOPROLINASE SUBUNIT C"/>
    <property type="match status" value="1"/>
</dbReference>
<dbReference type="PANTHER" id="PTHR43309">
    <property type="entry name" value="5-OXOPROLINASE SUBUNIT C"/>
    <property type="match status" value="1"/>
</dbReference>
<dbReference type="RefSeq" id="WP_189759592.1">
    <property type="nucleotide sequence ID" value="NZ_CAWPOC010000260.1"/>
</dbReference>
<evidence type="ECO:0000313" key="6">
    <source>
        <dbReference type="EMBL" id="WNH04047.1"/>
    </source>
</evidence>
<evidence type="ECO:0000256" key="1">
    <source>
        <dbReference type="ARBA" id="ARBA00022741"/>
    </source>
</evidence>
<proteinExistence type="predicted"/>
<dbReference type="InterPro" id="IPR003833">
    <property type="entry name" value="CT_C_D"/>
</dbReference>
<sequence length="542" mass="58549">MRFLPVNSNTIMVELSGLAETLALLDSLNMAPILGIEEIIPAARTLMVRFRPTKISIQQLAAAISSRDLHERSHRTGKSIEIPVHYNGDDLALVAEILGCTVQEVIQQHTENEYTVAFTGFAPGFAYMVSKTSQWNIPRRKNPRTRIPAGAVALAGEFSSIYPQTSPGGWQLIGITTERMWDLSRPSPALLQPGYRVNFRDVGRHPATISLPETGETEISLPETSDHNIVLNPGDSCHLEILSVGLPTLLQDLGRVGQAKSGISASGAMDKSALRSANRIVGNSSDQACLEIVSGGFKAIAYGQMLVAITGASCPIEIKTPSGEIFHVNTYQPIDLNDGDEISLGVPVAGMRSYLSVRGGFTVPAILSSRSFDTLSNIGPSPLKMNDKLVVGETSRCAAISISEAPAFDMPNRDKIVVLDILFGPRTDWFTQESIDLLSKQIWQVTPQSNRIGLRLNGECSLSRIKSQELPSEGTCIGAIQIPASGQPVLFLADHPLTGGYPVIASVVDYHLDLAGQIPINAKIRFNPISQFHEIQGSNDLP</sequence>
<evidence type="ECO:0000256" key="2">
    <source>
        <dbReference type="ARBA" id="ARBA00022801"/>
    </source>
</evidence>
<dbReference type="InterPro" id="IPR052708">
    <property type="entry name" value="PxpC"/>
</dbReference>
<accession>A0ABY9XN71</accession>
<organism evidence="6 7">
    <name type="scientific">Xenorhabdus griffiniae</name>
    <dbReference type="NCBI Taxonomy" id="351672"/>
    <lineage>
        <taxon>Bacteria</taxon>
        <taxon>Pseudomonadati</taxon>
        <taxon>Pseudomonadota</taxon>
        <taxon>Gammaproteobacteria</taxon>
        <taxon>Enterobacterales</taxon>
        <taxon>Morganellaceae</taxon>
        <taxon>Xenorhabdus</taxon>
    </lineage>
</organism>
<name>A0ABY9XN71_9GAMM</name>
<keyword evidence="1" id="KW-0547">Nucleotide-binding</keyword>
<gene>
    <name evidence="6" type="ORF">QL112_001895</name>
</gene>
<dbReference type="Proteomes" id="UP001300348">
    <property type="component" value="Chromosome"/>
</dbReference>
<keyword evidence="3" id="KW-0067">ATP-binding</keyword>
<dbReference type="InterPro" id="IPR003778">
    <property type="entry name" value="CT_A_B"/>
</dbReference>
<dbReference type="Gene3D" id="3.30.1360.40">
    <property type="match status" value="1"/>
</dbReference>
<dbReference type="Pfam" id="PF02626">
    <property type="entry name" value="CT_A_B"/>
    <property type="match status" value="1"/>
</dbReference>
<keyword evidence="7" id="KW-1185">Reference proteome</keyword>
<dbReference type="NCBIfam" id="TIGR00724">
    <property type="entry name" value="urea_amlyse_rel"/>
    <property type="match status" value="1"/>
</dbReference>
<dbReference type="EMBL" id="CP133647">
    <property type="protein sequence ID" value="WNH04047.1"/>
    <property type="molecule type" value="Genomic_DNA"/>
</dbReference>
<dbReference type="SMART" id="SM00796">
    <property type="entry name" value="AHS1"/>
    <property type="match status" value="1"/>
</dbReference>
<feature type="domain" description="Carboxyltransferase" evidence="5">
    <location>
        <begin position="260"/>
        <end position="541"/>
    </location>
</feature>
<dbReference type="SMART" id="SM00797">
    <property type="entry name" value="AHS2"/>
    <property type="match status" value="1"/>
</dbReference>